<evidence type="ECO:0000256" key="1">
    <source>
        <dbReference type="ARBA" id="ARBA00001282"/>
    </source>
</evidence>
<feature type="site" description="Transition state stabilizer" evidence="7">
    <location>
        <position position="16"/>
    </location>
</feature>
<dbReference type="Proteomes" id="UP000199687">
    <property type="component" value="Unassembled WGS sequence"/>
</dbReference>
<dbReference type="SUPFAM" id="SSF53448">
    <property type="entry name" value="Nucleotide-diphospho-sugar transferases"/>
    <property type="match status" value="1"/>
</dbReference>
<feature type="site" description="Transition state stabilizer" evidence="7">
    <location>
        <position position="23"/>
    </location>
</feature>
<dbReference type="GO" id="GO:0019288">
    <property type="term" value="P:isopentenyl diphosphate biosynthetic process, methylerythritol 4-phosphate pathway"/>
    <property type="evidence" value="ECO:0007669"/>
    <property type="project" value="UniProtKB-UniRule"/>
</dbReference>
<dbReference type="UniPathway" id="UPA00056">
    <property type="reaction ID" value="UER00093"/>
</dbReference>
<evidence type="ECO:0000256" key="5">
    <source>
        <dbReference type="ARBA" id="ARBA00022695"/>
    </source>
</evidence>
<dbReference type="InterPro" id="IPR018294">
    <property type="entry name" value="ISPD_synthase_CS"/>
</dbReference>
<dbReference type="InterPro" id="IPR029044">
    <property type="entry name" value="Nucleotide-diphossugar_trans"/>
</dbReference>
<evidence type="ECO:0000256" key="6">
    <source>
        <dbReference type="ARBA" id="ARBA00023229"/>
    </source>
</evidence>
<dbReference type="Gene3D" id="3.90.550.10">
    <property type="entry name" value="Spore Coat Polysaccharide Biosynthesis Protein SpsA, Chain A"/>
    <property type="match status" value="1"/>
</dbReference>
<dbReference type="Pfam" id="PF01128">
    <property type="entry name" value="IspD"/>
    <property type="match status" value="1"/>
</dbReference>
<keyword evidence="5 7" id="KW-0548">Nucleotidyltransferase</keyword>
<dbReference type="CDD" id="cd02516">
    <property type="entry name" value="CDP-ME_synthetase"/>
    <property type="match status" value="1"/>
</dbReference>
<evidence type="ECO:0000256" key="7">
    <source>
        <dbReference type="HAMAP-Rule" id="MF_00108"/>
    </source>
</evidence>
<keyword evidence="4 7" id="KW-0808">Transferase</keyword>
<accession>A0A1H9VDN5</accession>
<dbReference type="InterPro" id="IPR001228">
    <property type="entry name" value="IspD"/>
</dbReference>
<dbReference type="PROSITE" id="PS01295">
    <property type="entry name" value="ISPD"/>
    <property type="match status" value="1"/>
</dbReference>
<feature type="site" description="Positions MEP for the nucleophilic attack" evidence="7">
    <location>
        <position position="155"/>
    </location>
</feature>
<evidence type="ECO:0000256" key="2">
    <source>
        <dbReference type="ARBA" id="ARBA00004787"/>
    </source>
</evidence>
<evidence type="ECO:0000256" key="3">
    <source>
        <dbReference type="ARBA" id="ARBA00009789"/>
    </source>
</evidence>
<comment type="catalytic activity">
    <reaction evidence="1 7">
        <text>2-C-methyl-D-erythritol 4-phosphate + CTP + H(+) = 4-CDP-2-C-methyl-D-erythritol + diphosphate</text>
        <dbReference type="Rhea" id="RHEA:13429"/>
        <dbReference type="ChEBI" id="CHEBI:15378"/>
        <dbReference type="ChEBI" id="CHEBI:33019"/>
        <dbReference type="ChEBI" id="CHEBI:37563"/>
        <dbReference type="ChEBI" id="CHEBI:57823"/>
        <dbReference type="ChEBI" id="CHEBI:58262"/>
        <dbReference type="EC" id="2.7.7.60"/>
    </reaction>
</comment>
<comment type="similarity">
    <text evidence="3 7">Belongs to the IspD/TarI cytidylyltransferase family. IspD subfamily.</text>
</comment>
<reference evidence="8 9" key="1">
    <citation type="submission" date="2016-10" db="EMBL/GenBank/DDBJ databases">
        <authorList>
            <person name="de Groot N.N."/>
        </authorList>
    </citation>
    <scope>NUCLEOTIDE SEQUENCE [LARGE SCALE GENOMIC DNA]</scope>
    <source>
        <strain evidence="8 9">CGMCC 1.7727</strain>
    </source>
</reference>
<keyword evidence="6 7" id="KW-0414">Isoprene biosynthesis</keyword>
<proteinExistence type="inferred from homology"/>
<feature type="site" description="Positions MEP for the nucleophilic attack" evidence="7">
    <location>
        <position position="213"/>
    </location>
</feature>
<comment type="pathway">
    <text evidence="2 7">Isoprenoid biosynthesis; isopentenyl diphosphate biosynthesis via DXP pathway; isopentenyl diphosphate from 1-deoxy-D-xylulose 5-phosphate: step 2/6.</text>
</comment>
<dbReference type="EMBL" id="FOGL01000023">
    <property type="protein sequence ID" value="SES19671.1"/>
    <property type="molecule type" value="Genomic_DNA"/>
</dbReference>
<gene>
    <name evidence="7" type="primary">ispD</name>
    <name evidence="8" type="ORF">SAMN04487944_12310</name>
</gene>
<dbReference type="HAMAP" id="MF_00108">
    <property type="entry name" value="IspD"/>
    <property type="match status" value="1"/>
</dbReference>
<evidence type="ECO:0000256" key="4">
    <source>
        <dbReference type="ARBA" id="ARBA00022679"/>
    </source>
</evidence>
<dbReference type="InterPro" id="IPR034683">
    <property type="entry name" value="IspD/TarI"/>
</dbReference>
<dbReference type="InterPro" id="IPR050088">
    <property type="entry name" value="IspD/TarI_cytidylyltransf_bact"/>
</dbReference>
<dbReference type="AlphaFoldDB" id="A0A1H9VDN5"/>
<keyword evidence="9" id="KW-1185">Reference proteome</keyword>
<name>A0A1H9VDN5_9BACI</name>
<evidence type="ECO:0000313" key="8">
    <source>
        <dbReference type="EMBL" id="SES19671.1"/>
    </source>
</evidence>
<protein>
    <recommendedName>
        <fullName evidence="7">2-C-methyl-D-erythritol 4-phosphate cytidylyltransferase</fullName>
        <ecNumber evidence="7">2.7.7.60</ecNumber>
    </recommendedName>
    <alternativeName>
        <fullName evidence="7">4-diphosphocytidyl-2C-methyl-D-erythritol synthase</fullName>
    </alternativeName>
    <alternativeName>
        <fullName evidence="7">MEP cytidylyltransferase</fullName>
        <shortName evidence="7">MCT</shortName>
    </alternativeName>
</protein>
<dbReference type="NCBIfam" id="TIGR00453">
    <property type="entry name" value="ispD"/>
    <property type="match status" value="1"/>
</dbReference>
<sequence>MIEYHVIVLAAGQGKRMKAGKNKQFIHLQGQPLIVHTLENFVKDDWCKAIYIVISESDQAEMRALLKNYSWSEQIHFVSGGKERQDSGYQGIKAIQPDRPDDIVMIHDGARPFVGKEHLHQLAVIAKEAKAALLAVQVTDTIKQKKAEGIETLDRSVLWAAQTPQAFHYNVIKKAHEMANEQQFLGTDDASLIEEYMPEVQVEIVEGSYQNVKLTTPEDILRAEMILNKRGEA</sequence>
<evidence type="ECO:0000313" key="9">
    <source>
        <dbReference type="Proteomes" id="UP000199687"/>
    </source>
</evidence>
<dbReference type="EC" id="2.7.7.60" evidence="7"/>
<dbReference type="GO" id="GO:0050518">
    <property type="term" value="F:2-C-methyl-D-erythritol 4-phosphate cytidylyltransferase activity"/>
    <property type="evidence" value="ECO:0007669"/>
    <property type="project" value="UniProtKB-UniRule"/>
</dbReference>
<dbReference type="PANTHER" id="PTHR32125:SF4">
    <property type="entry name" value="2-C-METHYL-D-ERYTHRITOL 4-PHOSPHATE CYTIDYLYLTRANSFERASE, CHLOROPLASTIC"/>
    <property type="match status" value="1"/>
</dbReference>
<dbReference type="STRING" id="531814.SAMN04487944_12310"/>
<comment type="function">
    <text evidence="7">Catalyzes the formation of 4-diphosphocytidyl-2-C-methyl-D-erythritol from CTP and 2-C-methyl-D-erythritol 4-phosphate (MEP).</text>
</comment>
<dbReference type="PANTHER" id="PTHR32125">
    <property type="entry name" value="2-C-METHYL-D-ERYTHRITOL 4-PHOSPHATE CYTIDYLYLTRANSFERASE, CHLOROPLASTIC"/>
    <property type="match status" value="1"/>
</dbReference>
<dbReference type="FunFam" id="3.90.550.10:FF:000003">
    <property type="entry name" value="2-C-methyl-D-erythritol 4-phosphate cytidylyltransferase"/>
    <property type="match status" value="1"/>
</dbReference>
<organism evidence="8 9">
    <name type="scientific">Gracilibacillus ureilyticus</name>
    <dbReference type="NCBI Taxonomy" id="531814"/>
    <lineage>
        <taxon>Bacteria</taxon>
        <taxon>Bacillati</taxon>
        <taxon>Bacillota</taxon>
        <taxon>Bacilli</taxon>
        <taxon>Bacillales</taxon>
        <taxon>Bacillaceae</taxon>
        <taxon>Gracilibacillus</taxon>
    </lineage>
</organism>